<dbReference type="OrthoDB" id="4680544at2"/>
<evidence type="ECO:0000313" key="4">
    <source>
        <dbReference type="EMBL" id="ACC43021.1"/>
    </source>
</evidence>
<evidence type="ECO:0000259" key="3">
    <source>
        <dbReference type="Pfam" id="PF18879"/>
    </source>
</evidence>
<feature type="transmembrane region" description="Helical" evidence="2">
    <location>
        <begin position="206"/>
        <end position="226"/>
    </location>
</feature>
<gene>
    <name evidence="4" type="ordered locus">MMAR_4618</name>
</gene>
<dbReference type="EMBL" id="CP000854">
    <property type="protein sequence ID" value="ACC43021.1"/>
    <property type="molecule type" value="Genomic_DNA"/>
</dbReference>
<evidence type="ECO:0000256" key="1">
    <source>
        <dbReference type="SAM" id="MobiDB-lite"/>
    </source>
</evidence>
<dbReference type="Pfam" id="PF18879">
    <property type="entry name" value="EspA_EspE"/>
    <property type="match status" value="1"/>
</dbReference>
<evidence type="ECO:0000256" key="2">
    <source>
        <dbReference type="SAM" id="Phobius"/>
    </source>
</evidence>
<keyword evidence="2" id="KW-0812">Transmembrane</keyword>
<feature type="domain" description="ESX-1 secretion-associated protein EspA/EspE-like" evidence="3">
    <location>
        <begin position="93"/>
        <end position="174"/>
    </location>
</feature>
<keyword evidence="2" id="KW-0472">Membrane</keyword>
<name>B2HEJ6_MYCMM</name>
<dbReference type="InterPro" id="IPR043796">
    <property type="entry name" value="ESX-1_EspA/EspE-like"/>
</dbReference>
<keyword evidence="2" id="KW-1133">Transmembrane helix</keyword>
<protein>
    <recommendedName>
        <fullName evidence="3">ESX-1 secretion-associated protein EspA/EspE-like domain-containing protein</fullName>
    </recommendedName>
</protein>
<organism evidence="4 5">
    <name type="scientific">Mycobacterium marinum (strain ATCC BAA-535 / M)</name>
    <dbReference type="NCBI Taxonomy" id="216594"/>
    <lineage>
        <taxon>Bacteria</taxon>
        <taxon>Bacillati</taxon>
        <taxon>Actinomycetota</taxon>
        <taxon>Actinomycetes</taxon>
        <taxon>Mycobacteriales</taxon>
        <taxon>Mycobacteriaceae</taxon>
        <taxon>Mycobacterium</taxon>
        <taxon>Mycobacterium ulcerans group</taxon>
    </lineage>
</organism>
<reference evidence="4 5" key="1">
    <citation type="journal article" date="2008" name="Genome Res.">
        <title>Insights from the complete genome sequence of Mycobacterium marinum on the evolution of Mycobacterium tuberculosis.</title>
        <authorList>
            <person name="Stinear T.P."/>
            <person name="Seemann T."/>
            <person name="Harrison P.F."/>
            <person name="Jenkin G.A."/>
            <person name="Davies J.K."/>
            <person name="Johnson P.D."/>
            <person name="Abdellah Z."/>
            <person name="Arrowsmith C."/>
            <person name="Chillingworth T."/>
            <person name="Churcher C."/>
            <person name="Clarke K."/>
            <person name="Cronin A."/>
            <person name="Davis P."/>
            <person name="Goodhead I."/>
            <person name="Holroyd N."/>
            <person name="Jagels K."/>
            <person name="Lord A."/>
            <person name="Moule S."/>
            <person name="Mungall K."/>
            <person name="Norbertczak H."/>
            <person name="Quail M.A."/>
            <person name="Rabbinowitsch E."/>
            <person name="Walker D."/>
            <person name="White B."/>
            <person name="Whitehead S."/>
            <person name="Small P.L."/>
            <person name="Brosch R."/>
            <person name="Ramakrishnan L."/>
            <person name="Fischbach M.A."/>
            <person name="Parkhill J."/>
            <person name="Cole S.T."/>
        </authorList>
    </citation>
    <scope>NUCLEOTIDE SEQUENCE [LARGE SCALE GENOMIC DNA]</scope>
    <source>
        <strain evidence="5">ATCC BAA-535 / M</strain>
    </source>
</reference>
<proteinExistence type="predicted"/>
<dbReference type="AlphaFoldDB" id="B2HEJ6"/>
<evidence type="ECO:0000313" key="5">
    <source>
        <dbReference type="Proteomes" id="UP000001190"/>
    </source>
</evidence>
<feature type="transmembrane region" description="Helical" evidence="2">
    <location>
        <begin position="175"/>
        <end position="194"/>
    </location>
</feature>
<dbReference type="Proteomes" id="UP000001190">
    <property type="component" value="Chromosome"/>
</dbReference>
<sequence length="417" mass="43770">MLTSLTQATLTSILFDNAPRWSYPPGRRPEGQPVDIWQILCDLAQETWLEHSRELAEWLLEREKSVASSAEGRRGSSVCGWTMRLMTALELSLGDGTPDNGDRLAASGAKFDELSAQIAALGPDDGWQGLAAQAYLAQNLAQSQRVKLMGDLDHETSQLVSAQAKAIERVRDVLIVERIALIGTFALCLWYELMDGPEGQALSMEVAIAACAVALIVLSGFLVDLCNTTSQDHSELHSATQKLTDMLATLPTLSDPGPGLAGAPLPPSQSDPEFNVAGLFDRTGQLPEAAEISVALADLPGSVEFSVRTLPGPGFPDFGAPDLPVPGLAGLPTLPEPAALATPPAMAQLAAPLRRLTGLSGKTGALAKLTNTASQQAQLIAALTHDKPGTAEGPTDAPRAPVGARAGHPGGPQQRVQ</sequence>
<dbReference type="KEGG" id="mmi:MMAR_4618"/>
<keyword evidence="5" id="KW-1185">Reference proteome</keyword>
<dbReference type="eggNOG" id="ENOG503208Y">
    <property type="taxonomic scope" value="Bacteria"/>
</dbReference>
<feature type="region of interest" description="Disordered" evidence="1">
    <location>
        <begin position="383"/>
        <end position="417"/>
    </location>
</feature>
<accession>B2HEJ6</accession>
<dbReference type="HOGENOM" id="CLU_037846_1_0_11"/>